<evidence type="ECO:0000313" key="3">
    <source>
        <dbReference type="EMBL" id="QHA01086.1"/>
    </source>
</evidence>
<dbReference type="Proteomes" id="UP000430508">
    <property type="component" value="Chromosome"/>
</dbReference>
<feature type="domain" description="DUF3849" evidence="2">
    <location>
        <begin position="8"/>
        <end position="136"/>
    </location>
</feature>
<dbReference type="AlphaFoldDB" id="A0A857DLT0"/>
<proteinExistence type="predicted"/>
<evidence type="ECO:0000256" key="1">
    <source>
        <dbReference type="SAM" id="MobiDB-lite"/>
    </source>
</evidence>
<name>A0A857DLT0_9FIRM</name>
<feature type="region of interest" description="Disordered" evidence="1">
    <location>
        <begin position="231"/>
        <end position="251"/>
    </location>
</feature>
<evidence type="ECO:0000313" key="4">
    <source>
        <dbReference type="Proteomes" id="UP000430508"/>
    </source>
</evidence>
<reference evidence="3 4" key="1">
    <citation type="submission" date="2019-12" db="EMBL/GenBank/DDBJ databases">
        <title>Sequence classification of anaerobic respiratory reductive dehalogenases: First we see many, then we see few.</title>
        <authorList>
            <person name="Molenda O."/>
            <person name="Puentes Jacome L.A."/>
            <person name="Cao X."/>
            <person name="Nesbo C.L."/>
            <person name="Tang S."/>
            <person name="Morson N."/>
            <person name="Patron J."/>
            <person name="Lomheim L."/>
            <person name="Wishart D.S."/>
            <person name="Edwards E.A."/>
        </authorList>
    </citation>
    <scope>NUCLEOTIDE SEQUENCE [LARGE SCALE GENOMIC DNA]</scope>
    <source>
        <strain evidence="3 4">12DCA</strain>
    </source>
</reference>
<dbReference type="Pfam" id="PF12960">
    <property type="entry name" value="DUF3849"/>
    <property type="match status" value="1"/>
</dbReference>
<organism evidence="3 4">
    <name type="scientific">Dehalobacter restrictus</name>
    <dbReference type="NCBI Taxonomy" id="55583"/>
    <lineage>
        <taxon>Bacteria</taxon>
        <taxon>Bacillati</taxon>
        <taxon>Bacillota</taxon>
        <taxon>Clostridia</taxon>
        <taxon>Eubacteriales</taxon>
        <taxon>Desulfitobacteriaceae</taxon>
        <taxon>Dehalobacter</taxon>
    </lineage>
</organism>
<evidence type="ECO:0000259" key="2">
    <source>
        <dbReference type="Pfam" id="PF12960"/>
    </source>
</evidence>
<gene>
    <name evidence="3" type="ORF">GQ588_10805</name>
</gene>
<sequence>MTDKFLYVYSYSCEEAKHLDQLALWRDSRRENISCKNAIEEAIRRDFNGMHLSASCAESIIAEHGFKRVNWVLANSVQQKEWDGRFSHDNKLWAKRTYIPLDMDSFTGNSRNLDFVVDSHPAVLDGFINQYRRTYQALGLFDYTQCESDSGEIDYEGRVLVLSTDSLKESCWSQQDQLWLATGGFGCRPTGSGRAVYATCLGDGEETRWNRHDFIGVLKENHLPDWAKEKRMELQGQSSEDAPHIGGMKME</sequence>
<dbReference type="InterPro" id="IPR024383">
    <property type="entry name" value="DUF3849"/>
</dbReference>
<protein>
    <submittedName>
        <fullName evidence="3">DUF3849 domain-containing protein</fullName>
    </submittedName>
</protein>
<accession>A0A857DLT0</accession>
<dbReference type="EMBL" id="CP046996">
    <property type="protein sequence ID" value="QHA01086.1"/>
    <property type="molecule type" value="Genomic_DNA"/>
</dbReference>
<dbReference type="RefSeq" id="WP_015261854.1">
    <property type="nucleotide sequence ID" value="NZ_CP046996.1"/>
</dbReference>